<proteinExistence type="predicted"/>
<dbReference type="VEuPathDB" id="MicrosporidiaDB:M153_15100016025"/>
<accession>A0A0R0M3S8</accession>
<gene>
    <name evidence="1" type="ORF">M153_15100016025</name>
</gene>
<reference evidence="1 2" key="1">
    <citation type="submission" date="2015-07" db="EMBL/GenBank/DDBJ databases">
        <title>The genome of Pseudoloma neurophilia, a relevant intracellular parasite of the zebrafish.</title>
        <authorList>
            <person name="Ndikumana S."/>
            <person name="Pelin A."/>
            <person name="Sanders J."/>
            <person name="Corradi N."/>
        </authorList>
    </citation>
    <scope>NUCLEOTIDE SEQUENCE [LARGE SCALE GENOMIC DNA]</scope>
    <source>
        <strain evidence="1 2">MK1</strain>
    </source>
</reference>
<sequence length="40" mass="5025">MAFSVFIINFYQFKFYKRDFLSFLYCDKKIISEKKFILIE</sequence>
<evidence type="ECO:0000313" key="1">
    <source>
        <dbReference type="EMBL" id="KRH94773.1"/>
    </source>
</evidence>
<evidence type="ECO:0000313" key="2">
    <source>
        <dbReference type="Proteomes" id="UP000051530"/>
    </source>
</evidence>
<protein>
    <submittedName>
        <fullName evidence="1">Uncharacterized protein</fullName>
    </submittedName>
</protein>
<dbReference type="AlphaFoldDB" id="A0A0R0M3S8"/>
<dbReference type="EMBL" id="LGUB01000033">
    <property type="protein sequence ID" value="KRH94773.1"/>
    <property type="molecule type" value="Genomic_DNA"/>
</dbReference>
<comment type="caution">
    <text evidence="1">The sequence shown here is derived from an EMBL/GenBank/DDBJ whole genome shotgun (WGS) entry which is preliminary data.</text>
</comment>
<dbReference type="Proteomes" id="UP000051530">
    <property type="component" value="Unassembled WGS sequence"/>
</dbReference>
<keyword evidence="2" id="KW-1185">Reference proteome</keyword>
<organism evidence="1 2">
    <name type="scientific">Pseudoloma neurophilia</name>
    <dbReference type="NCBI Taxonomy" id="146866"/>
    <lineage>
        <taxon>Eukaryota</taxon>
        <taxon>Fungi</taxon>
        <taxon>Fungi incertae sedis</taxon>
        <taxon>Microsporidia</taxon>
        <taxon>Pseudoloma</taxon>
    </lineage>
</organism>
<name>A0A0R0M3S8_9MICR</name>